<sequence>MANHLPFKKKVLAVSMLCEGSSIRGVERITGVHRDTVLRLGLRVGIGCKAILDEKMRGLDLRNIQVDEMWGFVKAKKKTVKEKGLGPDAGDAWLWVALDADTKVVPCFLVGKRDRIHANLFMRDLASRLTPRPQISSDALIAYRDAVRLAFGKEADYGTIVKTFPQGKLRASRNGTEPGEMRIDKAVIQGEPDPAKISTSFVEKQNHTVRMHCRRLARLTNAYSKRRENLDAAVALHYAYYNFCKTHSTIRCAPAMEAGITDTHWSVADLLEMTGEK</sequence>
<name>A0A975G980_9BACT</name>
<gene>
    <name evidence="1" type="ORF">KBB96_20095</name>
</gene>
<dbReference type="AlphaFoldDB" id="A0A975G980"/>
<proteinExistence type="predicted"/>
<protein>
    <submittedName>
        <fullName evidence="1">DDE-type integrase/transposase/recombinase</fullName>
    </submittedName>
</protein>
<evidence type="ECO:0000313" key="2">
    <source>
        <dbReference type="Proteomes" id="UP000676169"/>
    </source>
</evidence>
<reference evidence="1" key="1">
    <citation type="submission" date="2021-04" db="EMBL/GenBank/DDBJ databases">
        <title>Luteolibacter sp. 32A isolated from the skin of an Anderson's salamander (Ambystoma andersonii).</title>
        <authorList>
            <person name="Spergser J."/>
            <person name="Busse H.-J."/>
        </authorList>
    </citation>
    <scope>NUCLEOTIDE SEQUENCE</scope>
    <source>
        <strain evidence="1">32A</strain>
    </source>
</reference>
<evidence type="ECO:0000313" key="1">
    <source>
        <dbReference type="EMBL" id="QUE51143.1"/>
    </source>
</evidence>
<dbReference type="EMBL" id="CP073100">
    <property type="protein sequence ID" value="QUE51143.1"/>
    <property type="molecule type" value="Genomic_DNA"/>
</dbReference>
<dbReference type="KEGG" id="lamb:KBB96_20095"/>
<accession>A0A975G980</accession>
<dbReference type="RefSeq" id="WP_211631282.1">
    <property type="nucleotide sequence ID" value="NZ_CP073100.1"/>
</dbReference>
<dbReference type="Proteomes" id="UP000676169">
    <property type="component" value="Chromosome"/>
</dbReference>
<keyword evidence="2" id="KW-1185">Reference proteome</keyword>
<organism evidence="1 2">
    <name type="scientific">Luteolibacter ambystomatis</name>
    <dbReference type="NCBI Taxonomy" id="2824561"/>
    <lineage>
        <taxon>Bacteria</taxon>
        <taxon>Pseudomonadati</taxon>
        <taxon>Verrucomicrobiota</taxon>
        <taxon>Verrucomicrobiia</taxon>
        <taxon>Verrucomicrobiales</taxon>
        <taxon>Verrucomicrobiaceae</taxon>
        <taxon>Luteolibacter</taxon>
    </lineage>
</organism>